<keyword evidence="1" id="KW-0812">Transmembrane</keyword>
<protein>
    <submittedName>
        <fullName evidence="2">Uncharacterized protein</fullName>
    </submittedName>
</protein>
<dbReference type="AlphaFoldDB" id="A0A3M7QBU3"/>
<keyword evidence="3" id="KW-1185">Reference proteome</keyword>
<accession>A0A3M7QBU3</accession>
<proteinExistence type="predicted"/>
<evidence type="ECO:0000313" key="2">
    <source>
        <dbReference type="EMBL" id="RNA08415.1"/>
    </source>
</evidence>
<keyword evidence="1" id="KW-0472">Membrane</keyword>
<gene>
    <name evidence="2" type="ORF">BpHYR1_023471</name>
</gene>
<keyword evidence="1" id="KW-1133">Transmembrane helix</keyword>
<organism evidence="2 3">
    <name type="scientific">Brachionus plicatilis</name>
    <name type="common">Marine rotifer</name>
    <name type="synonym">Brachionus muelleri</name>
    <dbReference type="NCBI Taxonomy" id="10195"/>
    <lineage>
        <taxon>Eukaryota</taxon>
        <taxon>Metazoa</taxon>
        <taxon>Spiralia</taxon>
        <taxon>Gnathifera</taxon>
        <taxon>Rotifera</taxon>
        <taxon>Eurotatoria</taxon>
        <taxon>Monogononta</taxon>
        <taxon>Pseudotrocha</taxon>
        <taxon>Ploima</taxon>
        <taxon>Brachionidae</taxon>
        <taxon>Brachionus</taxon>
    </lineage>
</organism>
<evidence type="ECO:0000256" key="1">
    <source>
        <dbReference type="SAM" id="Phobius"/>
    </source>
</evidence>
<reference evidence="2 3" key="1">
    <citation type="journal article" date="2018" name="Sci. Rep.">
        <title>Genomic signatures of local adaptation to the degree of environmental predictability in rotifers.</title>
        <authorList>
            <person name="Franch-Gras L."/>
            <person name="Hahn C."/>
            <person name="Garcia-Roger E.M."/>
            <person name="Carmona M.J."/>
            <person name="Serra M."/>
            <person name="Gomez A."/>
        </authorList>
    </citation>
    <scope>NUCLEOTIDE SEQUENCE [LARGE SCALE GENOMIC DNA]</scope>
    <source>
        <strain evidence="2">HYR1</strain>
    </source>
</reference>
<evidence type="ECO:0000313" key="3">
    <source>
        <dbReference type="Proteomes" id="UP000276133"/>
    </source>
</evidence>
<name>A0A3M7QBU3_BRAPC</name>
<dbReference type="Proteomes" id="UP000276133">
    <property type="component" value="Unassembled WGS sequence"/>
</dbReference>
<dbReference type="EMBL" id="REGN01006754">
    <property type="protein sequence ID" value="RNA08415.1"/>
    <property type="molecule type" value="Genomic_DNA"/>
</dbReference>
<feature type="transmembrane region" description="Helical" evidence="1">
    <location>
        <begin position="44"/>
        <end position="63"/>
    </location>
</feature>
<sequence length="97" mass="12161">MCLENIKFKDYRLNEFHNFRSIKINQPDLKTQKNTLKHKIFCTLYQNHWCYDICILLFFYYIYKKKFSKNTENNENLKKNLYTFLTDFFILWQSYIS</sequence>
<comment type="caution">
    <text evidence="2">The sequence shown here is derived from an EMBL/GenBank/DDBJ whole genome shotgun (WGS) entry which is preliminary data.</text>
</comment>